<name>A0AA40FFX8_9HYME</name>
<keyword evidence="3" id="KW-1185">Reference proteome</keyword>
<feature type="region of interest" description="Disordered" evidence="1">
    <location>
        <begin position="20"/>
        <end position="46"/>
    </location>
</feature>
<dbReference type="Proteomes" id="UP001177670">
    <property type="component" value="Unassembled WGS sequence"/>
</dbReference>
<feature type="compositionally biased region" description="Basic residues" evidence="1">
    <location>
        <begin position="20"/>
        <end position="45"/>
    </location>
</feature>
<accession>A0AA40FFX8</accession>
<evidence type="ECO:0000313" key="2">
    <source>
        <dbReference type="EMBL" id="KAK1118294.1"/>
    </source>
</evidence>
<organism evidence="2 3">
    <name type="scientific">Melipona bicolor</name>
    <dbReference type="NCBI Taxonomy" id="60889"/>
    <lineage>
        <taxon>Eukaryota</taxon>
        <taxon>Metazoa</taxon>
        <taxon>Ecdysozoa</taxon>
        <taxon>Arthropoda</taxon>
        <taxon>Hexapoda</taxon>
        <taxon>Insecta</taxon>
        <taxon>Pterygota</taxon>
        <taxon>Neoptera</taxon>
        <taxon>Endopterygota</taxon>
        <taxon>Hymenoptera</taxon>
        <taxon>Apocrita</taxon>
        <taxon>Aculeata</taxon>
        <taxon>Apoidea</taxon>
        <taxon>Anthophila</taxon>
        <taxon>Apidae</taxon>
        <taxon>Melipona</taxon>
    </lineage>
</organism>
<dbReference type="AlphaFoldDB" id="A0AA40FFX8"/>
<comment type="caution">
    <text evidence="2">The sequence shown here is derived from an EMBL/GenBank/DDBJ whole genome shotgun (WGS) entry which is preliminary data.</text>
</comment>
<proteinExistence type="predicted"/>
<protein>
    <submittedName>
        <fullName evidence="2">Uncharacterized protein</fullName>
    </submittedName>
</protein>
<gene>
    <name evidence="2" type="ORF">K0M31_015000</name>
</gene>
<evidence type="ECO:0000256" key="1">
    <source>
        <dbReference type="SAM" id="MobiDB-lite"/>
    </source>
</evidence>
<evidence type="ECO:0000313" key="3">
    <source>
        <dbReference type="Proteomes" id="UP001177670"/>
    </source>
</evidence>
<sequence length="102" mass="11538">LGEGAGYSRELVTGLTLRSRSMHPSRLATRRPRYGNGPRRGKKSRRILENGIEAVDGTRRNGRAVAGFLLARVRRNLFLGIRTRDTFEVEVAGKRGLFERSW</sequence>
<dbReference type="EMBL" id="JAHYIQ010000043">
    <property type="protein sequence ID" value="KAK1118294.1"/>
    <property type="molecule type" value="Genomic_DNA"/>
</dbReference>
<reference evidence="2" key="1">
    <citation type="submission" date="2021-10" db="EMBL/GenBank/DDBJ databases">
        <title>Melipona bicolor Genome sequencing and assembly.</title>
        <authorList>
            <person name="Araujo N.S."/>
            <person name="Arias M.C."/>
        </authorList>
    </citation>
    <scope>NUCLEOTIDE SEQUENCE</scope>
    <source>
        <strain evidence="2">USP_2M_L1-L4_2017</strain>
        <tissue evidence="2">Whole body</tissue>
    </source>
</reference>
<feature type="non-terminal residue" evidence="2">
    <location>
        <position position="1"/>
    </location>
</feature>